<feature type="domain" description="HTH hxlR-type" evidence="4">
    <location>
        <begin position="24"/>
        <end position="136"/>
    </location>
</feature>
<reference evidence="5" key="1">
    <citation type="submission" date="2020-08" db="EMBL/GenBank/DDBJ databases">
        <title>A bifunctional nitrone conjugated secondary metabolite targeting the ribosome.</title>
        <authorList>
            <person name="Limbrick E.M."/>
            <person name="Graf M."/>
            <person name="Derewacz D.K."/>
            <person name="Nguyen F."/>
            <person name="Spraggins J.M."/>
            <person name="Wieland M."/>
            <person name="Ynigez-Gutierrez A.E."/>
            <person name="Reisman B.J."/>
            <person name="Zinshteyn B."/>
            <person name="McCulloch K."/>
            <person name="Iverson T.M."/>
            <person name="Green R."/>
            <person name="Wilson D.N."/>
            <person name="Bachmann B.O."/>
        </authorList>
    </citation>
    <scope>NUCLEOTIDE SEQUENCE</scope>
    <source>
        <strain evidence="5">Africana</strain>
    </source>
</reference>
<dbReference type="InterPro" id="IPR002577">
    <property type="entry name" value="HTH_HxlR"/>
</dbReference>
<evidence type="ECO:0000256" key="2">
    <source>
        <dbReference type="ARBA" id="ARBA00023125"/>
    </source>
</evidence>
<proteinExistence type="predicted"/>
<dbReference type="GO" id="GO:0003677">
    <property type="term" value="F:DNA binding"/>
    <property type="evidence" value="ECO:0007669"/>
    <property type="project" value="UniProtKB-KW"/>
</dbReference>
<evidence type="ECO:0000256" key="1">
    <source>
        <dbReference type="ARBA" id="ARBA00023015"/>
    </source>
</evidence>
<keyword evidence="2" id="KW-0238">DNA-binding</keyword>
<dbReference type="PANTHER" id="PTHR33204:SF18">
    <property type="entry name" value="TRANSCRIPTIONAL REGULATORY PROTEIN"/>
    <property type="match status" value="1"/>
</dbReference>
<dbReference type="InterPro" id="IPR036390">
    <property type="entry name" value="WH_DNA-bd_sf"/>
</dbReference>
<accession>A0A7D5Y6Y8</accession>
<dbReference type="PANTHER" id="PTHR33204">
    <property type="entry name" value="TRANSCRIPTIONAL REGULATOR, MARR FAMILY"/>
    <property type="match status" value="1"/>
</dbReference>
<organism evidence="5">
    <name type="scientific">Micromonospora carbonacea</name>
    <dbReference type="NCBI Taxonomy" id="47853"/>
    <lineage>
        <taxon>Bacteria</taxon>
        <taxon>Bacillati</taxon>
        <taxon>Actinomycetota</taxon>
        <taxon>Actinomycetes</taxon>
        <taxon>Micromonosporales</taxon>
        <taxon>Micromonosporaceae</taxon>
        <taxon>Micromonospora</taxon>
    </lineage>
</organism>
<evidence type="ECO:0000313" key="5">
    <source>
        <dbReference type="EMBL" id="QLK00299.1"/>
    </source>
</evidence>
<keyword evidence="1" id="KW-0805">Transcription regulation</keyword>
<name>A0A7D5Y6Y8_9ACTN</name>
<gene>
    <name evidence="5" type="ORF">HZU44_09720</name>
</gene>
<dbReference type="PROSITE" id="PS51118">
    <property type="entry name" value="HTH_HXLR"/>
    <property type="match status" value="1"/>
</dbReference>
<dbReference type="AlphaFoldDB" id="A0A7D5Y6Y8"/>
<evidence type="ECO:0000256" key="3">
    <source>
        <dbReference type="ARBA" id="ARBA00023163"/>
    </source>
</evidence>
<dbReference type="InterPro" id="IPR036388">
    <property type="entry name" value="WH-like_DNA-bd_sf"/>
</dbReference>
<sequence length="147" mass="16176">MATTTAEQKRAQAKAEYDAFLAQCPSRQLLDRIADKWVTLVLAALGSDGSHRFGADCAGEPRPLRYSELSRLLAGVSQKMLTQTLRSLERDGLVTRTVVPTVPVTVSYELTDLGHSLHRTVRGLKGWAEAHMDDVLANRATYDDHVA</sequence>
<dbReference type="SUPFAM" id="SSF46785">
    <property type="entry name" value="Winged helix' DNA-binding domain"/>
    <property type="match status" value="1"/>
</dbReference>
<dbReference type="Pfam" id="PF01638">
    <property type="entry name" value="HxlR"/>
    <property type="match status" value="1"/>
</dbReference>
<evidence type="ECO:0000259" key="4">
    <source>
        <dbReference type="PROSITE" id="PS51118"/>
    </source>
</evidence>
<keyword evidence="3" id="KW-0804">Transcription</keyword>
<dbReference type="EMBL" id="CP058905">
    <property type="protein sequence ID" value="QLK00299.1"/>
    <property type="molecule type" value="Genomic_DNA"/>
</dbReference>
<dbReference type="Gene3D" id="1.10.10.10">
    <property type="entry name" value="Winged helix-like DNA-binding domain superfamily/Winged helix DNA-binding domain"/>
    <property type="match status" value="1"/>
</dbReference>
<protein>
    <submittedName>
        <fullName evidence="5">Helix-turn-helix transcriptional regulator</fullName>
    </submittedName>
</protein>